<sequence length="345" mass="38383">MTYRFNSDYTEGCHPAVLEKLVQTNMEQTDGYGLDPYCDEARKLIREAFDCPNADVHFLVGGTQTNLTVICAALRPHQAVYGAVPSHINTHEAGAIEHVGHRVLPLPSEDGKLTAEQIRHEWKMYDTDPSREHWAQPKMVYISQPTEIGSMYSKKELQDLYQACKDCGLYLFVDGARLGYVLGAPNNDMTATDLAANCDVFYIGGTKCGLLFGEAVVILNDALKPDFRTIAKQCGSIMAKGRLLGVQFGAIMKDNLYSKICGKGTLQALKIRDALLAKGFKFVTESPTNQQFVIMTPAQFEKLSEEFALSHIAYLEDGNYSVRICTSWATKDEEVDRLIAMINEL</sequence>
<dbReference type="InterPro" id="IPR001597">
    <property type="entry name" value="ArAA_b-elim_lyase/Thr_aldolase"/>
</dbReference>
<comment type="similarity">
    <text evidence="2">Belongs to the threonine aldolase family.</text>
</comment>
<dbReference type="RefSeq" id="WP_303679438.1">
    <property type="nucleotide sequence ID" value="NZ_CAUEMR010000011.1"/>
</dbReference>
<dbReference type="InterPro" id="IPR015424">
    <property type="entry name" value="PyrdxlP-dep_Trfase"/>
</dbReference>
<dbReference type="PANTHER" id="PTHR48097">
    <property type="entry name" value="L-THREONINE ALDOLASE-RELATED"/>
    <property type="match status" value="1"/>
</dbReference>
<protein>
    <submittedName>
        <fullName evidence="5">Low specificity L-threonine aldolase</fullName>
    </submittedName>
</protein>
<gene>
    <name evidence="5" type="ORF">BHW43_02880</name>
</gene>
<comment type="cofactor">
    <cofactor evidence="1">
        <name>pyridoxal 5'-phosphate</name>
        <dbReference type="ChEBI" id="CHEBI:597326"/>
    </cofactor>
</comment>
<dbReference type="PANTHER" id="PTHR48097:SF5">
    <property type="entry name" value="LOW SPECIFICITY L-THREONINE ALDOLASE"/>
    <property type="match status" value="1"/>
</dbReference>
<dbReference type="InterPro" id="IPR015421">
    <property type="entry name" value="PyrdxlP-dep_Trfase_major"/>
</dbReference>
<evidence type="ECO:0000259" key="4">
    <source>
        <dbReference type="Pfam" id="PF01212"/>
    </source>
</evidence>
<dbReference type="Proteomes" id="UP000186777">
    <property type="component" value="Unassembled WGS sequence"/>
</dbReference>
<organism evidence="5 6">
    <name type="scientific">Phascolarctobacterium succinatutens</name>
    <dbReference type="NCBI Taxonomy" id="626940"/>
    <lineage>
        <taxon>Bacteria</taxon>
        <taxon>Bacillati</taxon>
        <taxon>Bacillota</taxon>
        <taxon>Negativicutes</taxon>
        <taxon>Acidaminococcales</taxon>
        <taxon>Acidaminococcaceae</taxon>
        <taxon>Phascolarctobacterium</taxon>
    </lineage>
</organism>
<dbReference type="InterPro" id="IPR015422">
    <property type="entry name" value="PyrdxlP-dep_Trfase_small"/>
</dbReference>
<dbReference type="SUPFAM" id="SSF53383">
    <property type="entry name" value="PLP-dependent transferases"/>
    <property type="match status" value="1"/>
</dbReference>
<evidence type="ECO:0000256" key="2">
    <source>
        <dbReference type="ARBA" id="ARBA00006966"/>
    </source>
</evidence>
<dbReference type="GO" id="GO:0006520">
    <property type="term" value="P:amino acid metabolic process"/>
    <property type="evidence" value="ECO:0007669"/>
    <property type="project" value="InterPro"/>
</dbReference>
<dbReference type="STRING" id="626940.BHW43_02880"/>
<dbReference type="Gene3D" id="3.90.1150.10">
    <property type="entry name" value="Aspartate Aminotransferase, domain 1"/>
    <property type="match status" value="1"/>
</dbReference>
<dbReference type="Gene3D" id="3.40.640.10">
    <property type="entry name" value="Type I PLP-dependent aspartate aminotransferase-like (Major domain)"/>
    <property type="match status" value="1"/>
</dbReference>
<evidence type="ECO:0000313" key="5">
    <source>
        <dbReference type="EMBL" id="OLA38845.1"/>
    </source>
</evidence>
<dbReference type="EMBL" id="MNTG01000007">
    <property type="protein sequence ID" value="OLA38845.1"/>
    <property type="molecule type" value="Genomic_DNA"/>
</dbReference>
<dbReference type="Pfam" id="PF01212">
    <property type="entry name" value="Beta_elim_lyase"/>
    <property type="match status" value="1"/>
</dbReference>
<keyword evidence="3" id="KW-0663">Pyridoxal phosphate</keyword>
<reference evidence="5 6" key="1">
    <citation type="journal article" date="2016" name="Nat. Biotechnol.">
        <title>Measurement of bacterial replication rates in microbial communities.</title>
        <authorList>
            <person name="Brown C.T."/>
            <person name="Olm M.R."/>
            <person name="Thomas B.C."/>
            <person name="Banfield J.F."/>
        </authorList>
    </citation>
    <scope>NUCLEOTIDE SEQUENCE [LARGE SCALE GENOMIC DNA]</scope>
    <source>
        <strain evidence="5">46_33</strain>
    </source>
</reference>
<feature type="domain" description="Aromatic amino acid beta-eliminating lyase/threonine aldolase" evidence="4">
    <location>
        <begin position="6"/>
        <end position="246"/>
    </location>
</feature>
<comment type="caution">
    <text evidence="5">The sequence shown here is derived from an EMBL/GenBank/DDBJ whole genome shotgun (WGS) entry which is preliminary data.</text>
</comment>
<evidence type="ECO:0000256" key="1">
    <source>
        <dbReference type="ARBA" id="ARBA00001933"/>
    </source>
</evidence>
<accession>A0A1Q6R904</accession>
<evidence type="ECO:0000313" key="6">
    <source>
        <dbReference type="Proteomes" id="UP000186777"/>
    </source>
</evidence>
<dbReference type="GO" id="GO:0016829">
    <property type="term" value="F:lyase activity"/>
    <property type="evidence" value="ECO:0007669"/>
    <property type="project" value="InterPro"/>
</dbReference>
<name>A0A1Q6R904_9FIRM</name>
<proteinExistence type="inferred from homology"/>
<evidence type="ECO:0000256" key="3">
    <source>
        <dbReference type="ARBA" id="ARBA00022898"/>
    </source>
</evidence>
<dbReference type="AlphaFoldDB" id="A0A1Q6R904"/>